<dbReference type="InterPro" id="IPR029035">
    <property type="entry name" value="DHS-like_NAD/FAD-binding_dom"/>
</dbReference>
<comment type="cofactor">
    <cofactor evidence="1">
        <name>thiamine diphosphate</name>
        <dbReference type="ChEBI" id="CHEBI:58937"/>
    </cofactor>
</comment>
<dbReference type="CDD" id="cd00568">
    <property type="entry name" value="TPP_enzymes"/>
    <property type="match status" value="1"/>
</dbReference>
<name>A0ABN2K1F8_9ACTN</name>
<keyword evidence="9" id="KW-1185">Reference proteome</keyword>
<accession>A0ABN2K1F8</accession>
<dbReference type="PANTHER" id="PTHR18968">
    <property type="entry name" value="THIAMINE PYROPHOSPHATE ENZYMES"/>
    <property type="match status" value="1"/>
</dbReference>
<dbReference type="SUPFAM" id="SSF52518">
    <property type="entry name" value="Thiamin diphosphate-binding fold (THDP-binding)"/>
    <property type="match status" value="2"/>
</dbReference>
<evidence type="ECO:0000313" key="9">
    <source>
        <dbReference type="Proteomes" id="UP001501057"/>
    </source>
</evidence>
<reference evidence="8 9" key="1">
    <citation type="journal article" date="2019" name="Int. J. Syst. Evol. Microbiol.">
        <title>The Global Catalogue of Microorganisms (GCM) 10K type strain sequencing project: providing services to taxonomists for standard genome sequencing and annotation.</title>
        <authorList>
            <consortium name="The Broad Institute Genomics Platform"/>
            <consortium name="The Broad Institute Genome Sequencing Center for Infectious Disease"/>
            <person name="Wu L."/>
            <person name="Ma J."/>
        </authorList>
    </citation>
    <scope>NUCLEOTIDE SEQUENCE [LARGE SCALE GENOMIC DNA]</scope>
    <source>
        <strain evidence="8 9">JCM 13518</strain>
    </source>
</reference>
<evidence type="ECO:0000256" key="2">
    <source>
        <dbReference type="ARBA" id="ARBA00007812"/>
    </source>
</evidence>
<gene>
    <name evidence="8" type="ORF">GCM10009710_28070</name>
</gene>
<dbReference type="RefSeq" id="WP_344202742.1">
    <property type="nucleotide sequence ID" value="NZ_BAAAME010000005.1"/>
</dbReference>
<protein>
    <submittedName>
        <fullName evidence="8">Thiamine pyrophosphate-binding protein</fullName>
    </submittedName>
</protein>
<evidence type="ECO:0000259" key="6">
    <source>
        <dbReference type="Pfam" id="PF02775"/>
    </source>
</evidence>
<proteinExistence type="inferred from homology"/>
<dbReference type="CDD" id="cd07035">
    <property type="entry name" value="TPP_PYR_POX_like"/>
    <property type="match status" value="1"/>
</dbReference>
<feature type="domain" description="Thiamine pyrophosphate enzyme central" evidence="5">
    <location>
        <begin position="185"/>
        <end position="317"/>
    </location>
</feature>
<keyword evidence="3 4" id="KW-0786">Thiamine pyrophosphate</keyword>
<dbReference type="Pfam" id="PF02776">
    <property type="entry name" value="TPP_enzyme_N"/>
    <property type="match status" value="1"/>
</dbReference>
<dbReference type="InterPro" id="IPR045229">
    <property type="entry name" value="TPP_enz"/>
</dbReference>
<dbReference type="PANTHER" id="PTHR18968:SF13">
    <property type="entry name" value="ACETOLACTATE SYNTHASE CATALYTIC SUBUNIT, MITOCHONDRIAL"/>
    <property type="match status" value="1"/>
</dbReference>
<dbReference type="InterPro" id="IPR029061">
    <property type="entry name" value="THDP-binding"/>
</dbReference>
<comment type="caution">
    <text evidence="8">The sequence shown here is derived from an EMBL/GenBank/DDBJ whole genome shotgun (WGS) entry which is preliminary data.</text>
</comment>
<feature type="domain" description="Thiamine pyrophosphate enzyme TPP-binding" evidence="6">
    <location>
        <begin position="376"/>
        <end position="523"/>
    </location>
</feature>
<organism evidence="8 9">
    <name type="scientific">Aeromicrobium alkaliterrae</name>
    <dbReference type="NCBI Taxonomy" id="302168"/>
    <lineage>
        <taxon>Bacteria</taxon>
        <taxon>Bacillati</taxon>
        <taxon>Actinomycetota</taxon>
        <taxon>Actinomycetes</taxon>
        <taxon>Propionibacteriales</taxon>
        <taxon>Nocardioidaceae</taxon>
        <taxon>Aeromicrobium</taxon>
    </lineage>
</organism>
<dbReference type="Pfam" id="PF02775">
    <property type="entry name" value="TPP_enzyme_C"/>
    <property type="match status" value="1"/>
</dbReference>
<dbReference type="EMBL" id="BAAAME010000005">
    <property type="protein sequence ID" value="GAA1746394.1"/>
    <property type="molecule type" value="Genomic_DNA"/>
</dbReference>
<comment type="similarity">
    <text evidence="2 4">Belongs to the TPP enzyme family.</text>
</comment>
<dbReference type="PROSITE" id="PS00187">
    <property type="entry name" value="TPP_ENZYMES"/>
    <property type="match status" value="1"/>
</dbReference>
<evidence type="ECO:0000256" key="1">
    <source>
        <dbReference type="ARBA" id="ARBA00001964"/>
    </source>
</evidence>
<dbReference type="Gene3D" id="3.40.50.1220">
    <property type="entry name" value="TPP-binding domain"/>
    <property type="match status" value="1"/>
</dbReference>
<dbReference type="InterPro" id="IPR012000">
    <property type="entry name" value="Thiamin_PyroP_enz_cen_dom"/>
</dbReference>
<dbReference type="InterPro" id="IPR012001">
    <property type="entry name" value="Thiamin_PyroP_enz_TPP-bd_dom"/>
</dbReference>
<dbReference type="Gene3D" id="3.40.50.970">
    <property type="match status" value="2"/>
</dbReference>
<evidence type="ECO:0000256" key="4">
    <source>
        <dbReference type="RuleBase" id="RU362132"/>
    </source>
</evidence>
<dbReference type="InterPro" id="IPR011766">
    <property type="entry name" value="TPP_enzyme_TPP-bd"/>
</dbReference>
<dbReference type="Pfam" id="PF00205">
    <property type="entry name" value="TPP_enzyme_M"/>
    <property type="match status" value="1"/>
</dbReference>
<dbReference type="Proteomes" id="UP001501057">
    <property type="component" value="Unassembled WGS sequence"/>
</dbReference>
<evidence type="ECO:0000259" key="7">
    <source>
        <dbReference type="Pfam" id="PF02776"/>
    </source>
</evidence>
<evidence type="ECO:0000313" key="8">
    <source>
        <dbReference type="EMBL" id="GAA1746394.1"/>
    </source>
</evidence>
<sequence>MYVHQAIARALADEGVDTVFGLMGDANLFLSDSYARGHGRFIAVAHEAGAVLAASGYSRASGRVGVATVTHGPAVTNIVTPLVEAVRSRTPIVVVAGDTPFTDRDGLQNIDQRSVTGPSGAGFEQLRSAATLTTDVHRAFRRARTERRPIILNVPIDLQWQEVDYVPAARLDVVAQPGRPGEEALDAALGVIASARRPVVLAGVGVRRSGARDAVLALARRIGAPVATTLKARGLYADEPENLGIFGTLSDERTTGVLDQADCVVVLGAALTKWTTAEGALLDGRRVVHVDSDATALNEHVAVDVPVVGDAATLAEEIVRMLDEAEIEPTGFADRLPPVAEVVPGPVLTSTGTLQLHHVLRRLDAELPDPRHITLDCGRYFFHAAPLVDTGRDGYYLHTVEFGSIGLGMGTAIGVAAVDPGSASVLICGDGGFMLGGLTEFNTAVRHELDVVVVILNDGAYGAEHIQFVDRGMDPSMSEFSWPELADVATALGGTGFAVHTDADLTAALVGIEERTGPVLVNIHLDPNGITSAPD</sequence>
<evidence type="ECO:0000256" key="3">
    <source>
        <dbReference type="ARBA" id="ARBA00023052"/>
    </source>
</evidence>
<feature type="domain" description="Thiamine pyrophosphate enzyme N-terminal TPP-binding" evidence="7">
    <location>
        <begin position="2"/>
        <end position="113"/>
    </location>
</feature>
<dbReference type="InterPro" id="IPR000399">
    <property type="entry name" value="TPP-bd_CS"/>
</dbReference>
<evidence type="ECO:0000259" key="5">
    <source>
        <dbReference type="Pfam" id="PF00205"/>
    </source>
</evidence>
<dbReference type="SUPFAM" id="SSF52467">
    <property type="entry name" value="DHS-like NAD/FAD-binding domain"/>
    <property type="match status" value="1"/>
</dbReference>